<dbReference type="InterPro" id="IPR032675">
    <property type="entry name" value="LRR_dom_sf"/>
</dbReference>
<dbReference type="SUPFAM" id="SSF52047">
    <property type="entry name" value="RNI-like"/>
    <property type="match status" value="1"/>
</dbReference>
<organism evidence="1 2">
    <name type="scientific">Linnemannia gamsii</name>
    <dbReference type="NCBI Taxonomy" id="64522"/>
    <lineage>
        <taxon>Eukaryota</taxon>
        <taxon>Fungi</taxon>
        <taxon>Fungi incertae sedis</taxon>
        <taxon>Mucoromycota</taxon>
        <taxon>Mortierellomycotina</taxon>
        <taxon>Mortierellomycetes</taxon>
        <taxon>Mortierellales</taxon>
        <taxon>Mortierellaceae</taxon>
        <taxon>Linnemannia</taxon>
    </lineage>
</organism>
<proteinExistence type="predicted"/>
<keyword evidence="2" id="KW-1185">Reference proteome</keyword>
<comment type="caution">
    <text evidence="1">The sequence shown here is derived from an EMBL/GenBank/DDBJ whole genome shotgun (WGS) entry which is preliminary data.</text>
</comment>
<evidence type="ECO:0008006" key="3">
    <source>
        <dbReference type="Google" id="ProtNLM"/>
    </source>
</evidence>
<gene>
    <name evidence="1" type="ORF">BGZ96_008150</name>
</gene>
<dbReference type="Proteomes" id="UP001194696">
    <property type="component" value="Unassembled WGS sequence"/>
</dbReference>
<sequence length="673" mass="77766">MPELVDVLAPYLTPLDQLQLLRTNRRLYNAFTPYFWTDVTIDTANAINRLIGCPEACEAFCRNIRFIRYLKIKADFLLFYIEGLYAYMDSRPDVILPHPNYLRRPATIWAPWCSVVPFPPITQLARLDVSTATTITPPSIPGVMTTAALDLGLSMCWFISLNRDLTYLTLRDEPLKGQHLGRVFARTISRLPCLRRLGFSCFEEMSINTFQMILSTCPSTLESLEGFNHVGNASQPYQHSLELYSSMEMDEEGPLEVRQEPLYRLTRLKFPWSMVGYEANLLARMMKVCPNVEAWDVPLTRGENSIDKLANTVKELWPRLKEVTCKLVFFDYHGQGVLPILENIEMNQLRVFTMGDYSDSWRTRTLDVIQRHSETLTEIRFPWSYSFKSETVEGILTSCKALEHLEIGGSSALRIKLWLEDMDPEVPWVSTRLRFLKMVVDWNDKRDKPYPPPRPAPTVQLSIGVCNDRMSAILTSRMRLGAPGTVNKQAVKDKVVVEVDPCGLNRRRWSRLQWFYKQLGRLTELEVLDLRATTGFAEEQPTKVLRPYEEFTFPRLLSLSDDNAAMVEGAQVGGRQQGRVGYLSELRQLKKLKELRGSFRVDRPVVKTYMGRKEVEFINVHWPELRVAEFLPNDYEIADDVSIPSHMQWLIEQRPFTRFAKSEPDKPAFFPYI</sequence>
<evidence type="ECO:0000313" key="1">
    <source>
        <dbReference type="EMBL" id="KAG0288031.1"/>
    </source>
</evidence>
<accession>A0ABQ7JZE4</accession>
<dbReference type="EMBL" id="JAAAIM010000440">
    <property type="protein sequence ID" value="KAG0288031.1"/>
    <property type="molecule type" value="Genomic_DNA"/>
</dbReference>
<name>A0ABQ7JZE4_9FUNG</name>
<protein>
    <recommendedName>
        <fullName evidence="3">F-box domain-containing protein</fullName>
    </recommendedName>
</protein>
<evidence type="ECO:0000313" key="2">
    <source>
        <dbReference type="Proteomes" id="UP001194696"/>
    </source>
</evidence>
<dbReference type="Gene3D" id="3.80.10.10">
    <property type="entry name" value="Ribonuclease Inhibitor"/>
    <property type="match status" value="1"/>
</dbReference>
<reference evidence="1 2" key="1">
    <citation type="journal article" date="2020" name="Fungal Divers.">
        <title>Resolving the Mortierellaceae phylogeny through synthesis of multi-gene phylogenetics and phylogenomics.</title>
        <authorList>
            <person name="Vandepol N."/>
            <person name="Liber J."/>
            <person name="Desiro A."/>
            <person name="Na H."/>
            <person name="Kennedy M."/>
            <person name="Barry K."/>
            <person name="Grigoriev I.V."/>
            <person name="Miller A.N."/>
            <person name="O'Donnell K."/>
            <person name="Stajich J.E."/>
            <person name="Bonito G."/>
        </authorList>
    </citation>
    <scope>NUCLEOTIDE SEQUENCE [LARGE SCALE GENOMIC DNA]</scope>
    <source>
        <strain evidence="1 2">AD045</strain>
    </source>
</reference>